<evidence type="ECO:0000256" key="1">
    <source>
        <dbReference type="SAM" id="MobiDB-lite"/>
    </source>
</evidence>
<proteinExistence type="predicted"/>
<name>A6GHD9_9BACT</name>
<sequence length="237" mass="25644">MSVSVSVSVIGLACDAGPRPVPNSAARNEDADSSEREPESPRAPVAQARAPAVDLAALRGQSAPRPVSELERSLAGTWTAKVGPDAPRPVWMKEMVMLQTHGQGAGAILDAVEKDRRVATNCVWLELYANLRGFRNECMLLEGTPQALQQHDPNTGAPEPYGVAFSWTVEDRFVRITYDHPMLLPAADGEPLEFRETTLELRAGGGAVHTLTQAFPEHPEVPGVERQFEIAPGSYLD</sequence>
<reference evidence="2 3" key="1">
    <citation type="submission" date="2007-06" db="EMBL/GenBank/DDBJ databases">
        <authorList>
            <person name="Shimkets L."/>
            <person name="Ferriera S."/>
            <person name="Johnson J."/>
            <person name="Kravitz S."/>
            <person name="Beeson K."/>
            <person name="Sutton G."/>
            <person name="Rogers Y.-H."/>
            <person name="Friedman R."/>
            <person name="Frazier M."/>
            <person name="Venter J.C."/>
        </authorList>
    </citation>
    <scope>NUCLEOTIDE SEQUENCE [LARGE SCALE GENOMIC DNA]</scope>
    <source>
        <strain evidence="2 3">SIR-1</strain>
    </source>
</reference>
<evidence type="ECO:0000313" key="2">
    <source>
        <dbReference type="EMBL" id="EDM74703.1"/>
    </source>
</evidence>
<feature type="region of interest" description="Disordered" evidence="1">
    <location>
        <begin position="13"/>
        <end position="50"/>
    </location>
</feature>
<accession>A6GHD9</accession>
<dbReference type="EMBL" id="ABCS01000118">
    <property type="protein sequence ID" value="EDM74703.1"/>
    <property type="molecule type" value="Genomic_DNA"/>
</dbReference>
<feature type="compositionally biased region" description="Basic and acidic residues" evidence="1">
    <location>
        <begin position="27"/>
        <end position="40"/>
    </location>
</feature>
<protein>
    <submittedName>
        <fullName evidence="2">Uncharacterized protein</fullName>
    </submittedName>
</protein>
<evidence type="ECO:0000313" key="3">
    <source>
        <dbReference type="Proteomes" id="UP000005801"/>
    </source>
</evidence>
<organism evidence="2 3">
    <name type="scientific">Plesiocystis pacifica SIR-1</name>
    <dbReference type="NCBI Taxonomy" id="391625"/>
    <lineage>
        <taxon>Bacteria</taxon>
        <taxon>Pseudomonadati</taxon>
        <taxon>Myxococcota</taxon>
        <taxon>Polyangia</taxon>
        <taxon>Nannocystales</taxon>
        <taxon>Nannocystaceae</taxon>
        <taxon>Plesiocystis</taxon>
    </lineage>
</organism>
<dbReference type="STRING" id="391625.PPSIR1_40809"/>
<comment type="caution">
    <text evidence="2">The sequence shown here is derived from an EMBL/GenBank/DDBJ whole genome shotgun (WGS) entry which is preliminary data.</text>
</comment>
<keyword evidence="3" id="KW-1185">Reference proteome</keyword>
<gene>
    <name evidence="2" type="ORF">PPSIR1_40809</name>
</gene>
<dbReference type="Proteomes" id="UP000005801">
    <property type="component" value="Unassembled WGS sequence"/>
</dbReference>
<dbReference type="AlphaFoldDB" id="A6GHD9"/>